<comment type="caution">
    <text evidence="6">The sequence shown here is derived from an EMBL/GenBank/DDBJ whole genome shotgun (WGS) entry which is preliminary data.</text>
</comment>
<dbReference type="SUPFAM" id="SSF48371">
    <property type="entry name" value="ARM repeat"/>
    <property type="match status" value="1"/>
</dbReference>
<accession>A0AB34KIG9</accession>
<dbReference type="Proteomes" id="UP000803884">
    <property type="component" value="Unassembled WGS sequence"/>
</dbReference>
<dbReference type="GO" id="GO:0000288">
    <property type="term" value="P:nuclear-transcribed mRNA catabolic process, deadenylation-dependent decay"/>
    <property type="evidence" value="ECO:0007669"/>
    <property type="project" value="TreeGrafter"/>
</dbReference>
<dbReference type="RefSeq" id="XP_069227850.1">
    <property type="nucleotide sequence ID" value="XM_069375429.1"/>
</dbReference>
<dbReference type="AlphaFoldDB" id="A0AB34KIG9"/>
<comment type="function">
    <text evidence="2">RNA-binding nucleolar protein required for pre-rRNA processing. Involved in production of 18S rRNA and assembly of small ribosomal subunit.</text>
</comment>
<feature type="compositionally biased region" description="Polar residues" evidence="4">
    <location>
        <begin position="125"/>
        <end position="146"/>
    </location>
</feature>
<feature type="domain" description="PUM-HD" evidence="5">
    <location>
        <begin position="470"/>
        <end position="817"/>
    </location>
</feature>
<keyword evidence="7" id="KW-1185">Reference proteome</keyword>
<feature type="compositionally biased region" description="Polar residues" evidence="4">
    <location>
        <begin position="355"/>
        <end position="368"/>
    </location>
</feature>
<dbReference type="Pfam" id="PF00806">
    <property type="entry name" value="PUF"/>
    <property type="match status" value="8"/>
</dbReference>
<evidence type="ECO:0000256" key="2">
    <source>
        <dbReference type="ARBA" id="ARBA00024893"/>
    </source>
</evidence>
<evidence type="ECO:0000313" key="7">
    <source>
        <dbReference type="Proteomes" id="UP000803884"/>
    </source>
</evidence>
<dbReference type="PANTHER" id="PTHR12537:SF12">
    <property type="entry name" value="MATERNAL PROTEIN PUMILIO"/>
    <property type="match status" value="1"/>
</dbReference>
<organism evidence="6 7">
    <name type="scientific">Cladosporium halotolerans</name>
    <dbReference type="NCBI Taxonomy" id="1052096"/>
    <lineage>
        <taxon>Eukaryota</taxon>
        <taxon>Fungi</taxon>
        <taxon>Dikarya</taxon>
        <taxon>Ascomycota</taxon>
        <taxon>Pezizomycotina</taxon>
        <taxon>Dothideomycetes</taxon>
        <taxon>Dothideomycetidae</taxon>
        <taxon>Cladosporiales</taxon>
        <taxon>Cladosporiaceae</taxon>
        <taxon>Cladosporium</taxon>
    </lineage>
</organism>
<feature type="region of interest" description="Disordered" evidence="4">
    <location>
        <begin position="355"/>
        <end position="376"/>
    </location>
</feature>
<feature type="repeat" description="Pumilio" evidence="3">
    <location>
        <begin position="528"/>
        <end position="563"/>
    </location>
</feature>
<dbReference type="InterPro" id="IPR001313">
    <property type="entry name" value="Pumilio_RNA-bd_rpt"/>
</dbReference>
<dbReference type="GO" id="GO:0005737">
    <property type="term" value="C:cytoplasm"/>
    <property type="evidence" value="ECO:0007669"/>
    <property type="project" value="TreeGrafter"/>
</dbReference>
<feature type="region of interest" description="Disordered" evidence="4">
    <location>
        <begin position="163"/>
        <end position="258"/>
    </location>
</feature>
<protein>
    <recommendedName>
        <fullName evidence="5">PUM-HD domain-containing protein</fullName>
    </recommendedName>
</protein>
<dbReference type="InterPro" id="IPR033133">
    <property type="entry name" value="PUM-HD"/>
</dbReference>
<sequence>MLHGASKPTVMAFSSNSHSFTNVSSAAFPDTSKNSTTSSLTSPWEKNIWAFNSGLGNGDTKTDASKLRDFGAHGSARQLTEDKKSGSGVLLEGSHPTNSTWGFRAESNNRSFSSNRYSDLAHTRPNATVGSQQPGISPTESISPTSARPPVINLTSNDFKSRMASSAFPGHESDPPTLYTKFNATAPPVDSPRASVSPTETRKSIWSMSAATSRDPSQPPSRHSNQEPTFPEPTSNTRFTPSSTRTHSLSSQRNANSFHNGVDQLLPQFGQMSLGQDGHAAALRKASEPWSGQMSQRTAQVASRFNSLPSNEKQNLEENDTLSLSYLASDDYGSTQPPAFPRFSTIRFGQSPATADFRPTQQFTTSGASPRAYDFPNGVKSQNEWPAYADEIALSRELGGLSEQQALLDPRVQHMLALRSAYPAALLNPYALPNGIQPGLPASYLSMYPMGIGGLENGMSSREDFVSDGVQSTKLYDFKNAGKNNKRWELSDIFDHIAEFAGDQYGSRFIQTKLETANSDEKERVFREIEPNAIPLMQDVFGNYVIQKFFDHGHQDHKKMLANKMRGQVLCLSLQMYGCRVVQKALEHILVEQQAALVGELENHVLKCVKDQNGNHVIQKAIERCAPETIGFIYQAFLGQVQHLSLHPYGCRVIQRCLERPEWFPSKPRILSELHDSMQQGMIADQYGNYVVQHVVQKGSPMDKNHVFRIVLQGLEGYSKHKFASNVVEKCIEYSDDTWRRNVVNDLTAADQRRSEGDTTLVSMIKDNFGNYVIQKLLDKLCYQDYLFFTSHLAVAIAHAKRHGCGKQIAAIESRMRRFGVPPHQQHQPASFSLALPTPFASHYASVANTPPPLTADTQSLQSSAIPSINGDAVEGAACRGVEGGCEVGLR</sequence>
<evidence type="ECO:0000256" key="4">
    <source>
        <dbReference type="SAM" id="MobiDB-lite"/>
    </source>
</evidence>
<dbReference type="Gene3D" id="1.25.10.10">
    <property type="entry name" value="Leucine-rich Repeat Variant"/>
    <property type="match status" value="1"/>
</dbReference>
<gene>
    <name evidence="6" type="ORF">WHR41_06824</name>
</gene>
<feature type="repeat" description="Pumilio" evidence="3">
    <location>
        <begin position="673"/>
        <end position="709"/>
    </location>
</feature>
<evidence type="ECO:0000256" key="1">
    <source>
        <dbReference type="ARBA" id="ARBA00022737"/>
    </source>
</evidence>
<name>A0AB34KIG9_9PEZI</name>
<dbReference type="PANTHER" id="PTHR12537">
    <property type="entry name" value="RNA BINDING PROTEIN PUMILIO-RELATED"/>
    <property type="match status" value="1"/>
</dbReference>
<proteinExistence type="predicted"/>
<feature type="repeat" description="Pumilio" evidence="3">
    <location>
        <begin position="564"/>
        <end position="599"/>
    </location>
</feature>
<dbReference type="GO" id="GO:0003730">
    <property type="term" value="F:mRNA 3'-UTR binding"/>
    <property type="evidence" value="ECO:0007669"/>
    <property type="project" value="TreeGrafter"/>
</dbReference>
<dbReference type="GeneID" id="96008267"/>
<dbReference type="EMBL" id="JAAQHG020000024">
    <property type="protein sequence ID" value="KAL1584744.1"/>
    <property type="molecule type" value="Genomic_DNA"/>
</dbReference>
<dbReference type="SMART" id="SM00025">
    <property type="entry name" value="Pumilio"/>
    <property type="match status" value="8"/>
</dbReference>
<evidence type="ECO:0000256" key="3">
    <source>
        <dbReference type="PROSITE-ProRule" id="PRU00317"/>
    </source>
</evidence>
<reference evidence="6 7" key="1">
    <citation type="journal article" date="2020" name="Microbiol. Resour. Announc.">
        <title>Draft Genome Sequence of a Cladosporium Species Isolated from the Mesophotic Ascidian Didemnum maculosum.</title>
        <authorList>
            <person name="Gioti A."/>
            <person name="Siaperas R."/>
            <person name="Nikolaivits E."/>
            <person name="Le Goff G."/>
            <person name="Ouazzani J."/>
            <person name="Kotoulas G."/>
            <person name="Topakas E."/>
        </authorList>
    </citation>
    <scope>NUCLEOTIDE SEQUENCE [LARGE SCALE GENOMIC DNA]</scope>
    <source>
        <strain evidence="6 7">TM138-S3</strain>
    </source>
</reference>
<evidence type="ECO:0000313" key="6">
    <source>
        <dbReference type="EMBL" id="KAL1584744.1"/>
    </source>
</evidence>
<feature type="compositionally biased region" description="Low complexity" evidence="4">
    <location>
        <begin position="104"/>
        <end position="118"/>
    </location>
</feature>
<feature type="repeat" description="Pumilio" evidence="3">
    <location>
        <begin position="636"/>
        <end position="672"/>
    </location>
</feature>
<feature type="region of interest" description="Disordered" evidence="4">
    <location>
        <begin position="74"/>
        <end position="151"/>
    </location>
</feature>
<dbReference type="InterPro" id="IPR016024">
    <property type="entry name" value="ARM-type_fold"/>
</dbReference>
<dbReference type="InterPro" id="IPR011989">
    <property type="entry name" value="ARM-like"/>
</dbReference>
<dbReference type="PROSITE" id="PS50303">
    <property type="entry name" value="PUM_HD"/>
    <property type="match status" value="1"/>
</dbReference>
<dbReference type="PROSITE" id="PS50302">
    <property type="entry name" value="PUM"/>
    <property type="match status" value="6"/>
</dbReference>
<keyword evidence="1" id="KW-0677">Repeat</keyword>
<feature type="repeat" description="Pumilio" evidence="3">
    <location>
        <begin position="600"/>
        <end position="635"/>
    </location>
</feature>
<evidence type="ECO:0000259" key="5">
    <source>
        <dbReference type="PROSITE" id="PS50303"/>
    </source>
</evidence>
<feature type="compositionally biased region" description="Polar residues" evidence="4">
    <location>
        <begin position="194"/>
        <end position="258"/>
    </location>
</feature>
<feature type="repeat" description="Pumilio" evidence="3">
    <location>
        <begin position="492"/>
        <end position="527"/>
    </location>
</feature>
<dbReference type="InterPro" id="IPR033712">
    <property type="entry name" value="Pumilio_RNA-bd"/>
</dbReference>
<dbReference type="CDD" id="cd07920">
    <property type="entry name" value="Pumilio"/>
    <property type="match status" value="1"/>
</dbReference>